<dbReference type="InterPro" id="IPR004518">
    <property type="entry name" value="MazG-like_dom"/>
</dbReference>
<evidence type="ECO:0000313" key="6">
    <source>
        <dbReference type="EMBL" id="BAU57539.2"/>
    </source>
</evidence>
<dbReference type="FunFam" id="1.10.287.1080:FF:000001">
    <property type="entry name" value="Nucleoside triphosphate pyrophosphohydrolase"/>
    <property type="match status" value="1"/>
</dbReference>
<evidence type="ECO:0000313" key="7">
    <source>
        <dbReference type="Proteomes" id="UP000218890"/>
    </source>
</evidence>
<dbReference type="GO" id="GO:0046052">
    <property type="term" value="P:UTP catabolic process"/>
    <property type="evidence" value="ECO:0007669"/>
    <property type="project" value="TreeGrafter"/>
</dbReference>
<feature type="domain" description="NTP pyrophosphohydrolase MazG-like" evidence="5">
    <location>
        <begin position="27"/>
        <end position="101"/>
    </location>
</feature>
<organism evidence="6 7">
    <name type="scientific">Halorhodospira halochloris</name>
    <name type="common">Ectothiorhodospira halochloris</name>
    <dbReference type="NCBI Taxonomy" id="1052"/>
    <lineage>
        <taxon>Bacteria</taxon>
        <taxon>Pseudomonadati</taxon>
        <taxon>Pseudomonadota</taxon>
        <taxon>Gammaproteobacteria</taxon>
        <taxon>Chromatiales</taxon>
        <taxon>Ectothiorhodospiraceae</taxon>
        <taxon>Halorhodospira</taxon>
    </lineage>
</organism>
<dbReference type="InterPro" id="IPR048011">
    <property type="entry name" value="NTP-PPase_MazG-like_C"/>
</dbReference>
<dbReference type="SUPFAM" id="SSF101386">
    <property type="entry name" value="all-alpha NTP pyrophosphatases"/>
    <property type="match status" value="2"/>
</dbReference>
<dbReference type="CDD" id="cd11528">
    <property type="entry name" value="NTP-PPase_MazG_Nterm"/>
    <property type="match status" value="1"/>
</dbReference>
<sequence length="263" mass="29766">MDSIARLLRTMAQLRDPEGGCPWDIEQDFASIAPKTIEEAYEVAEAIESGDLENGLKDELGDLLLHVIFHAQMASEQNLFNFQDVAQALQDKLIRRHPHVFGNLQAADADGVVDNWEAIKEQERQAKLADNSVLADVATALPALTRACKLQRRAARIGFDWPDYRGALDKIDEEVKEVEAEIDSADPQRLEEEIGDVLFAVTNLARHLEVDPETALRRANLRFESRFREVEEEFTEQGREMSAETIEELEEAWQRAKAKLANQ</sequence>
<dbReference type="KEGG" id="hhk:HH1059_08460"/>
<dbReference type="InterPro" id="IPR048015">
    <property type="entry name" value="NTP-PPase_MazG-like_N"/>
</dbReference>
<dbReference type="PANTHER" id="PTHR30522">
    <property type="entry name" value="NUCLEOSIDE TRIPHOSPHATE PYROPHOSPHOHYDROLASE"/>
    <property type="match status" value="1"/>
</dbReference>
<dbReference type="RefSeq" id="WP_096408661.1">
    <property type="nucleotide sequence ID" value="NZ_AP017372.2"/>
</dbReference>
<feature type="domain" description="NTP pyrophosphohydrolase MazG-like" evidence="5">
    <location>
        <begin position="170"/>
        <end position="226"/>
    </location>
</feature>
<dbReference type="FunFam" id="1.10.287.1080:FF:000003">
    <property type="entry name" value="Nucleoside triphosphate pyrophosphohydrolase"/>
    <property type="match status" value="1"/>
</dbReference>
<accession>A0A0X8X8L0</accession>
<dbReference type="InterPro" id="IPR011551">
    <property type="entry name" value="NTP_PyrPHydrolase_MazG"/>
</dbReference>
<evidence type="ECO:0000259" key="5">
    <source>
        <dbReference type="Pfam" id="PF03819"/>
    </source>
</evidence>
<dbReference type="Proteomes" id="UP000218890">
    <property type="component" value="Chromosome"/>
</dbReference>
<evidence type="ECO:0000256" key="4">
    <source>
        <dbReference type="ARBA" id="ARBA00074799"/>
    </source>
</evidence>
<dbReference type="GO" id="GO:0046047">
    <property type="term" value="P:TTP catabolic process"/>
    <property type="evidence" value="ECO:0007669"/>
    <property type="project" value="TreeGrafter"/>
</dbReference>
<dbReference type="GO" id="GO:0006950">
    <property type="term" value="P:response to stress"/>
    <property type="evidence" value="ECO:0007669"/>
    <property type="project" value="UniProtKB-ARBA"/>
</dbReference>
<proteinExistence type="inferred from homology"/>
<dbReference type="GO" id="GO:0046076">
    <property type="term" value="P:dTTP catabolic process"/>
    <property type="evidence" value="ECO:0007669"/>
    <property type="project" value="TreeGrafter"/>
</dbReference>
<dbReference type="NCBIfam" id="NF007113">
    <property type="entry name" value="PRK09562.1"/>
    <property type="match status" value="1"/>
</dbReference>
<dbReference type="OrthoDB" id="9808939at2"/>
<gene>
    <name evidence="6" type="ORF">HH1059_08460</name>
</gene>
<reference evidence="6" key="1">
    <citation type="submission" date="2016-02" db="EMBL/GenBank/DDBJ databases">
        <title>Halorhodospira halochloris DSM-1059 complete genome, version 2.</title>
        <authorList>
            <person name="Tsukatani Y."/>
        </authorList>
    </citation>
    <scope>NUCLEOTIDE SEQUENCE</scope>
    <source>
        <strain evidence="6">DSM 1059</strain>
    </source>
</reference>
<dbReference type="GO" id="GO:0047693">
    <property type="term" value="F:ATP diphosphatase activity"/>
    <property type="evidence" value="ECO:0007669"/>
    <property type="project" value="UniProtKB-EC"/>
</dbReference>
<keyword evidence="7" id="KW-1185">Reference proteome</keyword>
<evidence type="ECO:0000256" key="2">
    <source>
        <dbReference type="ARBA" id="ARBA00061115"/>
    </source>
</evidence>
<protein>
    <recommendedName>
        <fullName evidence="4">Nucleoside triphosphate pyrophosphohydrolase</fullName>
        <ecNumber evidence="3">3.6.1.8</ecNumber>
    </recommendedName>
</protein>
<evidence type="ECO:0000256" key="1">
    <source>
        <dbReference type="ARBA" id="ARBA00052141"/>
    </source>
</evidence>
<dbReference type="GO" id="GO:0046061">
    <property type="term" value="P:dATP catabolic process"/>
    <property type="evidence" value="ECO:0007669"/>
    <property type="project" value="TreeGrafter"/>
</dbReference>
<dbReference type="EC" id="3.6.1.8" evidence="3"/>
<dbReference type="GO" id="GO:0006203">
    <property type="term" value="P:dGTP catabolic process"/>
    <property type="evidence" value="ECO:0007669"/>
    <property type="project" value="TreeGrafter"/>
</dbReference>
<dbReference type="AlphaFoldDB" id="A0A0X8X8L0"/>
<dbReference type="Gene3D" id="1.10.287.1080">
    <property type="entry name" value="MazG-like"/>
    <property type="match status" value="2"/>
</dbReference>
<dbReference type="GO" id="GO:0046081">
    <property type="term" value="P:dUTP catabolic process"/>
    <property type="evidence" value="ECO:0007669"/>
    <property type="project" value="TreeGrafter"/>
</dbReference>
<evidence type="ECO:0000256" key="3">
    <source>
        <dbReference type="ARBA" id="ARBA00066372"/>
    </source>
</evidence>
<comment type="similarity">
    <text evidence="2">Belongs to the nucleoside triphosphate pyrophosphohydrolase family.</text>
</comment>
<dbReference type="CDD" id="cd11529">
    <property type="entry name" value="NTP-PPase_MazG_Cterm"/>
    <property type="match status" value="1"/>
</dbReference>
<dbReference type="NCBIfam" id="TIGR00444">
    <property type="entry name" value="mazG"/>
    <property type="match status" value="1"/>
</dbReference>
<dbReference type="PANTHER" id="PTHR30522:SF0">
    <property type="entry name" value="NUCLEOSIDE TRIPHOSPHATE PYROPHOSPHOHYDROLASE"/>
    <property type="match status" value="1"/>
</dbReference>
<dbReference type="Pfam" id="PF03819">
    <property type="entry name" value="MazG"/>
    <property type="match status" value="2"/>
</dbReference>
<name>A0A0X8X8L0_HALHR</name>
<comment type="catalytic activity">
    <reaction evidence="1">
        <text>ATP + H2O = AMP + diphosphate + H(+)</text>
        <dbReference type="Rhea" id="RHEA:14245"/>
        <dbReference type="ChEBI" id="CHEBI:15377"/>
        <dbReference type="ChEBI" id="CHEBI:15378"/>
        <dbReference type="ChEBI" id="CHEBI:30616"/>
        <dbReference type="ChEBI" id="CHEBI:33019"/>
        <dbReference type="ChEBI" id="CHEBI:456215"/>
        <dbReference type="EC" id="3.6.1.8"/>
    </reaction>
</comment>
<dbReference type="EMBL" id="AP017372">
    <property type="protein sequence ID" value="BAU57539.2"/>
    <property type="molecule type" value="Genomic_DNA"/>
</dbReference>